<accession>A0A822Y5E3</accession>
<organism evidence="1 2">
    <name type="scientific">Nelumbo nucifera</name>
    <name type="common">Sacred lotus</name>
    <dbReference type="NCBI Taxonomy" id="4432"/>
    <lineage>
        <taxon>Eukaryota</taxon>
        <taxon>Viridiplantae</taxon>
        <taxon>Streptophyta</taxon>
        <taxon>Embryophyta</taxon>
        <taxon>Tracheophyta</taxon>
        <taxon>Spermatophyta</taxon>
        <taxon>Magnoliopsida</taxon>
        <taxon>Proteales</taxon>
        <taxon>Nelumbonaceae</taxon>
        <taxon>Nelumbo</taxon>
    </lineage>
</organism>
<dbReference type="Proteomes" id="UP000607653">
    <property type="component" value="Unassembled WGS sequence"/>
</dbReference>
<protein>
    <submittedName>
        <fullName evidence="1">Uncharacterized protein</fullName>
    </submittedName>
</protein>
<name>A0A822Y5E3_NELNU</name>
<evidence type="ECO:0000313" key="2">
    <source>
        <dbReference type="Proteomes" id="UP000607653"/>
    </source>
</evidence>
<dbReference type="EMBL" id="DUZY01000002">
    <property type="protein sequence ID" value="DAD27677.1"/>
    <property type="molecule type" value="Genomic_DNA"/>
</dbReference>
<comment type="caution">
    <text evidence="1">The sequence shown here is derived from an EMBL/GenBank/DDBJ whole genome shotgun (WGS) entry which is preliminary data.</text>
</comment>
<proteinExistence type="predicted"/>
<evidence type="ECO:0000313" key="1">
    <source>
        <dbReference type="EMBL" id="DAD27677.1"/>
    </source>
</evidence>
<keyword evidence="2" id="KW-1185">Reference proteome</keyword>
<dbReference type="AlphaFoldDB" id="A0A822Y5E3"/>
<reference evidence="1 2" key="1">
    <citation type="journal article" date="2020" name="Mol. Biol. Evol.">
        <title>Distinct Expression and Methylation Patterns for Genes with Different Fates following a Single Whole-Genome Duplication in Flowering Plants.</title>
        <authorList>
            <person name="Shi T."/>
            <person name="Rahmani R.S."/>
            <person name="Gugger P.F."/>
            <person name="Wang M."/>
            <person name="Li H."/>
            <person name="Zhang Y."/>
            <person name="Li Z."/>
            <person name="Wang Q."/>
            <person name="Van de Peer Y."/>
            <person name="Marchal K."/>
            <person name="Chen J."/>
        </authorList>
    </citation>
    <scope>NUCLEOTIDE SEQUENCE [LARGE SCALE GENOMIC DNA]</scope>
    <source>
        <tissue evidence="1">Leaf</tissue>
    </source>
</reference>
<gene>
    <name evidence="1" type="ORF">HUJ06_029145</name>
</gene>
<sequence length="44" mass="5296">MITDRHNNDDFRLFKSIKLIFLDTFRVPAFILPFPTRNLRELSS</sequence>